<dbReference type="GO" id="GO:0071230">
    <property type="term" value="P:cellular response to amino acid stimulus"/>
    <property type="evidence" value="ECO:0007669"/>
    <property type="project" value="InterPro"/>
</dbReference>
<evidence type="ECO:0000313" key="5">
    <source>
        <dbReference type="EMBL" id="GMR32039.1"/>
    </source>
</evidence>
<evidence type="ECO:0000256" key="3">
    <source>
        <dbReference type="ARBA" id="ARBA00023228"/>
    </source>
</evidence>
<gene>
    <name evidence="5" type="ORF">PMAYCL1PPCAC_02234</name>
</gene>
<comment type="subcellular location">
    <subcellularLocation>
        <location evidence="1">Lysosome</location>
    </subcellularLocation>
</comment>
<comment type="similarity">
    <text evidence="2">Belongs to the LAMTOR4 family.</text>
</comment>
<evidence type="ECO:0000256" key="1">
    <source>
        <dbReference type="ARBA" id="ARBA00004371"/>
    </source>
</evidence>
<keyword evidence="3" id="KW-0458">Lysosome</keyword>
<proteinExistence type="inferred from homology"/>
<evidence type="ECO:0000256" key="4">
    <source>
        <dbReference type="ARBA" id="ARBA00032690"/>
    </source>
</evidence>
<evidence type="ECO:0000256" key="2">
    <source>
        <dbReference type="ARBA" id="ARBA00010627"/>
    </source>
</evidence>
<organism evidence="5 6">
    <name type="scientific">Pristionchus mayeri</name>
    <dbReference type="NCBI Taxonomy" id="1317129"/>
    <lineage>
        <taxon>Eukaryota</taxon>
        <taxon>Metazoa</taxon>
        <taxon>Ecdysozoa</taxon>
        <taxon>Nematoda</taxon>
        <taxon>Chromadorea</taxon>
        <taxon>Rhabditida</taxon>
        <taxon>Rhabditina</taxon>
        <taxon>Diplogasteromorpha</taxon>
        <taxon>Diplogasteroidea</taxon>
        <taxon>Neodiplogasteridae</taxon>
        <taxon>Pristionchus</taxon>
    </lineage>
</organism>
<dbReference type="AlphaFoldDB" id="A0AAN4Z2D4"/>
<reference evidence="6" key="1">
    <citation type="submission" date="2022-10" db="EMBL/GenBank/DDBJ databases">
        <title>Genome assembly of Pristionchus species.</title>
        <authorList>
            <person name="Yoshida K."/>
            <person name="Sommer R.J."/>
        </authorList>
    </citation>
    <scope>NUCLEOTIDE SEQUENCE [LARGE SCALE GENOMIC DNA]</scope>
    <source>
        <strain evidence="6">RS5460</strain>
    </source>
</reference>
<protein>
    <recommendedName>
        <fullName evidence="4">Late endosomal/lysosomal adaptor and MAPK and MTOR activator 4</fullName>
    </recommendedName>
</protein>
<dbReference type="EMBL" id="BTRK01000001">
    <property type="protein sequence ID" value="GMR32039.1"/>
    <property type="molecule type" value="Genomic_DNA"/>
</dbReference>
<evidence type="ECO:0000313" key="6">
    <source>
        <dbReference type="Proteomes" id="UP001328107"/>
    </source>
</evidence>
<name>A0AAN4Z2D4_9BILA</name>
<dbReference type="PANTHER" id="PTHR33967">
    <property type="entry name" value="RAGULATOR COMPLEX PROTEIN LAMTOR4"/>
    <property type="match status" value="1"/>
</dbReference>
<dbReference type="InterPro" id="IPR034601">
    <property type="entry name" value="LAMTOR4"/>
</dbReference>
<dbReference type="GO" id="GO:0071986">
    <property type="term" value="C:Ragulator complex"/>
    <property type="evidence" value="ECO:0007669"/>
    <property type="project" value="InterPro"/>
</dbReference>
<comment type="caution">
    <text evidence="5">The sequence shown here is derived from an EMBL/GenBank/DDBJ whole genome shotgun (WGS) entry which is preliminary data.</text>
</comment>
<dbReference type="GO" id="GO:0032008">
    <property type="term" value="P:positive regulation of TOR signaling"/>
    <property type="evidence" value="ECO:0007669"/>
    <property type="project" value="InterPro"/>
</dbReference>
<sequence>MDASLAFLNKLPDLRGYLVISDGAVLKSEGELANKESMVNPIQKMLACQSTMPDGKTANLSIHYSDYMLTISRNGKYVFVVKRGLLPP</sequence>
<dbReference type="GO" id="GO:0005764">
    <property type="term" value="C:lysosome"/>
    <property type="evidence" value="ECO:0007669"/>
    <property type="project" value="UniProtKB-SubCell"/>
</dbReference>
<keyword evidence="6" id="KW-1185">Reference proteome</keyword>
<dbReference type="Proteomes" id="UP001328107">
    <property type="component" value="Unassembled WGS sequence"/>
</dbReference>
<dbReference type="GO" id="GO:0005085">
    <property type="term" value="F:guanyl-nucleotide exchange factor activity"/>
    <property type="evidence" value="ECO:0007669"/>
    <property type="project" value="TreeGrafter"/>
</dbReference>
<accession>A0AAN4Z2D4</accession>
<dbReference type="PANTHER" id="PTHR33967:SF1">
    <property type="entry name" value="RAGULATOR COMPLEX PROTEIN LAMTOR4"/>
    <property type="match status" value="1"/>
</dbReference>